<accession>A0A7I7NK24</accession>
<organism evidence="1 2">
    <name type="scientific">Mycobacterium lacus</name>
    <dbReference type="NCBI Taxonomy" id="169765"/>
    <lineage>
        <taxon>Bacteria</taxon>
        <taxon>Bacillati</taxon>
        <taxon>Actinomycetota</taxon>
        <taxon>Actinomycetes</taxon>
        <taxon>Mycobacteriales</taxon>
        <taxon>Mycobacteriaceae</taxon>
        <taxon>Mycobacterium</taxon>
    </lineage>
</organism>
<gene>
    <name evidence="1" type="ORF">MLAC_22860</name>
</gene>
<evidence type="ECO:0000313" key="2">
    <source>
        <dbReference type="Proteomes" id="UP000466396"/>
    </source>
</evidence>
<dbReference type="Proteomes" id="UP000466396">
    <property type="component" value="Chromosome"/>
</dbReference>
<name>A0A7I7NK24_9MYCO</name>
<dbReference type="KEGG" id="mlj:MLAC_22860"/>
<sequence length="81" mass="8522">MHHELAQVVGASVQCGANGAHVRATEVLGHDFHAPEVEEADLVVGAKAIVARMGIGVERIRVAGGTCRNRRTTSAQTFLSC</sequence>
<protein>
    <submittedName>
        <fullName evidence="1">Uncharacterized protein</fullName>
    </submittedName>
</protein>
<dbReference type="EMBL" id="AP022581">
    <property type="protein sequence ID" value="BBX96992.1"/>
    <property type="molecule type" value="Genomic_DNA"/>
</dbReference>
<proteinExistence type="predicted"/>
<reference evidence="1 2" key="1">
    <citation type="journal article" date="2019" name="Emerg. Microbes Infect.">
        <title>Comprehensive subspecies identification of 175 nontuberculous mycobacteria species based on 7547 genomic profiles.</title>
        <authorList>
            <person name="Matsumoto Y."/>
            <person name="Kinjo T."/>
            <person name="Motooka D."/>
            <person name="Nabeya D."/>
            <person name="Jung N."/>
            <person name="Uechi K."/>
            <person name="Horii T."/>
            <person name="Iida T."/>
            <person name="Fujita J."/>
            <person name="Nakamura S."/>
        </authorList>
    </citation>
    <scope>NUCLEOTIDE SEQUENCE [LARGE SCALE GENOMIC DNA]</scope>
    <source>
        <strain evidence="1 2">JCM 15657</strain>
    </source>
</reference>
<evidence type="ECO:0000313" key="1">
    <source>
        <dbReference type="EMBL" id="BBX96992.1"/>
    </source>
</evidence>
<keyword evidence="2" id="KW-1185">Reference proteome</keyword>
<dbReference type="AlphaFoldDB" id="A0A7I7NK24"/>